<dbReference type="Proteomes" id="UP000053236">
    <property type="component" value="Unassembled WGS sequence"/>
</dbReference>
<protein>
    <submittedName>
        <fullName evidence="1">Uncharacterized protein</fullName>
    </submittedName>
</protein>
<evidence type="ECO:0000313" key="1">
    <source>
        <dbReference type="EMBL" id="ETK74078.1"/>
    </source>
</evidence>
<dbReference type="AlphaFoldDB" id="W2FTF4"/>
<dbReference type="VEuPathDB" id="FungiDB:PPTG_17503"/>
<dbReference type="EMBL" id="KI689119">
    <property type="protein sequence ID" value="ETK74078.1"/>
    <property type="molecule type" value="Genomic_DNA"/>
</dbReference>
<name>W2FTF4_PHYNI</name>
<sequence length="161" mass="18250">MAKIPVDAVGVLYVAPDGSRPQRRLVNMQVLQEMNKDSFVMVCNIPDQTHIRYFQLPRQVPVTKANGKLSSLYQMVIADTSANLLNHFAEQPQSDVEWIYEGGVCMKFTLVDETTIDVSFDYWAPCESERHAQHYFALWAESACQWSRLVVPLNLLGSAPD</sequence>
<accession>W2FTF4</accession>
<organism evidence="1">
    <name type="scientific">Phytophthora nicotianae</name>
    <name type="common">Potato buckeye rot agent</name>
    <name type="synonym">Phytophthora parasitica</name>
    <dbReference type="NCBI Taxonomy" id="4792"/>
    <lineage>
        <taxon>Eukaryota</taxon>
        <taxon>Sar</taxon>
        <taxon>Stramenopiles</taxon>
        <taxon>Oomycota</taxon>
        <taxon>Peronosporomycetes</taxon>
        <taxon>Peronosporales</taxon>
        <taxon>Peronosporaceae</taxon>
        <taxon>Phytophthora</taxon>
    </lineage>
</organism>
<gene>
    <name evidence="1" type="ORF">L915_19055</name>
</gene>
<reference evidence="1" key="1">
    <citation type="submission" date="2013-11" db="EMBL/GenBank/DDBJ databases">
        <title>The Genome Sequence of Phytophthora parasitica CJ02B3.</title>
        <authorList>
            <consortium name="The Broad Institute Genomics Platform"/>
            <person name="Russ C."/>
            <person name="Tyler B."/>
            <person name="Panabieres F."/>
            <person name="Shan W."/>
            <person name="Tripathy S."/>
            <person name="Grunwald N."/>
            <person name="Machado M."/>
            <person name="Johnson C.S."/>
            <person name="Arredondo F."/>
            <person name="Hong C."/>
            <person name="Coffey M."/>
            <person name="Young S.K."/>
            <person name="Zeng Q."/>
            <person name="Gargeya S."/>
            <person name="Fitzgerald M."/>
            <person name="Abouelleil A."/>
            <person name="Alvarado L."/>
            <person name="Chapman S.B."/>
            <person name="Gainer-Dewar J."/>
            <person name="Goldberg J."/>
            <person name="Griggs A."/>
            <person name="Gujja S."/>
            <person name="Hansen M."/>
            <person name="Howarth C."/>
            <person name="Imamovic A."/>
            <person name="Ireland A."/>
            <person name="Larimer J."/>
            <person name="McCowan C."/>
            <person name="Murphy C."/>
            <person name="Pearson M."/>
            <person name="Poon T.W."/>
            <person name="Priest M."/>
            <person name="Roberts A."/>
            <person name="Saif S."/>
            <person name="Shea T."/>
            <person name="Sykes S."/>
            <person name="Wortman J."/>
            <person name="Nusbaum C."/>
            <person name="Birren B."/>
        </authorList>
    </citation>
    <scope>NUCLEOTIDE SEQUENCE [LARGE SCALE GENOMIC DNA]</scope>
    <source>
        <strain evidence="1">CJ02B3</strain>
    </source>
</reference>
<proteinExistence type="predicted"/>